<dbReference type="Proteomes" id="UP000317650">
    <property type="component" value="Chromosome 2"/>
</dbReference>
<feature type="region of interest" description="Disordered" evidence="1">
    <location>
        <begin position="1"/>
        <end position="28"/>
    </location>
</feature>
<gene>
    <name evidence="2" type="ORF">C4D60_Mb02t07270</name>
</gene>
<dbReference type="EMBL" id="PYDT01000011">
    <property type="protein sequence ID" value="THU44428.1"/>
    <property type="molecule type" value="Genomic_DNA"/>
</dbReference>
<name>A0A4S8I8X6_MUSBA</name>
<dbReference type="AlphaFoldDB" id="A0A4S8I8X6"/>
<sequence>MGEAFFSQADRAPSPHLAKEGETEMGGSQSSFKFASCLFVKPKCNDDDADWYVSRKVRPSDEDRGWWVGEPDVDRKASAFIAKFHASRIMDLESHETPALDAESRTVAA</sequence>
<proteinExistence type="predicted"/>
<comment type="caution">
    <text evidence="2">The sequence shown here is derived from an EMBL/GenBank/DDBJ whole genome shotgun (WGS) entry which is preliminary data.</text>
</comment>
<accession>A0A4S8I8X6</accession>
<keyword evidence="3" id="KW-1185">Reference proteome</keyword>
<reference evidence="2 3" key="1">
    <citation type="journal article" date="2019" name="Nat. Plants">
        <title>Genome sequencing of Musa balbisiana reveals subgenome evolution and function divergence in polyploid bananas.</title>
        <authorList>
            <person name="Yao X."/>
        </authorList>
    </citation>
    <scope>NUCLEOTIDE SEQUENCE [LARGE SCALE GENOMIC DNA]</scope>
    <source>
        <strain evidence="3">cv. DH-PKW</strain>
        <tissue evidence="2">Leaves</tissue>
    </source>
</reference>
<organism evidence="2 3">
    <name type="scientific">Musa balbisiana</name>
    <name type="common">Banana</name>
    <dbReference type="NCBI Taxonomy" id="52838"/>
    <lineage>
        <taxon>Eukaryota</taxon>
        <taxon>Viridiplantae</taxon>
        <taxon>Streptophyta</taxon>
        <taxon>Embryophyta</taxon>
        <taxon>Tracheophyta</taxon>
        <taxon>Spermatophyta</taxon>
        <taxon>Magnoliopsida</taxon>
        <taxon>Liliopsida</taxon>
        <taxon>Zingiberales</taxon>
        <taxon>Musaceae</taxon>
        <taxon>Musa</taxon>
    </lineage>
</organism>
<dbReference type="PANTHER" id="PTHR33511">
    <property type="entry name" value="OS06G0632400 PROTEIN"/>
    <property type="match status" value="1"/>
</dbReference>
<evidence type="ECO:0000256" key="1">
    <source>
        <dbReference type="SAM" id="MobiDB-lite"/>
    </source>
</evidence>
<protein>
    <submittedName>
        <fullName evidence="2">Uncharacterized protein</fullName>
    </submittedName>
</protein>
<evidence type="ECO:0000313" key="3">
    <source>
        <dbReference type="Proteomes" id="UP000317650"/>
    </source>
</evidence>
<evidence type="ECO:0000313" key="2">
    <source>
        <dbReference type="EMBL" id="THU44428.1"/>
    </source>
</evidence>